<evidence type="ECO:0000313" key="2">
    <source>
        <dbReference type="Proteomes" id="UP000247498"/>
    </source>
</evidence>
<protein>
    <recommendedName>
        <fullName evidence="3">SET domain-containing protein</fullName>
    </recommendedName>
</protein>
<reference evidence="1 2" key="1">
    <citation type="journal article" date="2018" name="Sci. Rep.">
        <title>Raphidocelis subcapitata (=Pseudokirchneriella subcapitata) provides an insight into genome evolution and environmental adaptations in the Sphaeropleales.</title>
        <authorList>
            <person name="Suzuki S."/>
            <person name="Yamaguchi H."/>
            <person name="Nakajima N."/>
            <person name="Kawachi M."/>
        </authorList>
    </citation>
    <scope>NUCLEOTIDE SEQUENCE [LARGE SCALE GENOMIC DNA]</scope>
    <source>
        <strain evidence="1 2">NIES-35</strain>
    </source>
</reference>
<name>A0A2V0PH54_9CHLO</name>
<gene>
    <name evidence="1" type="ORF">Rsub_12118</name>
</gene>
<dbReference type="CDD" id="cd10527">
    <property type="entry name" value="SET_LSMT"/>
    <property type="match status" value="1"/>
</dbReference>
<sequence length="267" mass="28818">MPTLRDASHTLSYESFPLAYLHLLQDGGPLAAHIVDKRAATLSYWSAHGARLLRSGVTLEALRAALVTLTTRYFNGPNESGLLPGYDLCNHANSCGTHAATAPCPNDGGQECLVVRTRDALRKGSEVCIAYGWLAPDHALFHYGFLPIKSSGVWLPELSRIDRRGFSRADIAIAPRAAPQPFQGTPAELRAERRRLAALLEQLRELEPLAAVQQPDASEDPDGGKLRLLLAWRRQRVAALEAEVARLVAAQPAPATALDAAPATSPL</sequence>
<dbReference type="InterPro" id="IPR046341">
    <property type="entry name" value="SET_dom_sf"/>
</dbReference>
<comment type="caution">
    <text evidence="1">The sequence shown here is derived from an EMBL/GenBank/DDBJ whole genome shotgun (WGS) entry which is preliminary data.</text>
</comment>
<dbReference type="PANTHER" id="PTHR13271">
    <property type="entry name" value="UNCHARACTERIZED PUTATIVE METHYLTRANSFERASE"/>
    <property type="match status" value="1"/>
</dbReference>
<evidence type="ECO:0008006" key="3">
    <source>
        <dbReference type="Google" id="ProtNLM"/>
    </source>
</evidence>
<dbReference type="Gene3D" id="3.90.1410.10">
    <property type="entry name" value="set domain protein methyltransferase, domain 1"/>
    <property type="match status" value="1"/>
</dbReference>
<dbReference type="InParanoid" id="A0A2V0PH54"/>
<dbReference type="Proteomes" id="UP000247498">
    <property type="component" value="Unassembled WGS sequence"/>
</dbReference>
<accession>A0A2V0PH54</accession>
<dbReference type="GO" id="GO:0016279">
    <property type="term" value="F:protein-lysine N-methyltransferase activity"/>
    <property type="evidence" value="ECO:0007669"/>
    <property type="project" value="TreeGrafter"/>
</dbReference>
<dbReference type="InterPro" id="IPR050600">
    <property type="entry name" value="SETD3_SETD6_MTase"/>
</dbReference>
<dbReference type="SUPFAM" id="SSF82199">
    <property type="entry name" value="SET domain"/>
    <property type="match status" value="1"/>
</dbReference>
<keyword evidence="2" id="KW-1185">Reference proteome</keyword>
<organism evidence="1 2">
    <name type="scientific">Raphidocelis subcapitata</name>
    <dbReference type="NCBI Taxonomy" id="307507"/>
    <lineage>
        <taxon>Eukaryota</taxon>
        <taxon>Viridiplantae</taxon>
        <taxon>Chlorophyta</taxon>
        <taxon>core chlorophytes</taxon>
        <taxon>Chlorophyceae</taxon>
        <taxon>CS clade</taxon>
        <taxon>Sphaeropleales</taxon>
        <taxon>Selenastraceae</taxon>
        <taxon>Raphidocelis</taxon>
    </lineage>
</organism>
<proteinExistence type="predicted"/>
<dbReference type="EMBL" id="BDRX01000147">
    <property type="protein sequence ID" value="GBF99151.1"/>
    <property type="molecule type" value="Genomic_DNA"/>
</dbReference>
<dbReference type="AlphaFoldDB" id="A0A2V0PH54"/>
<evidence type="ECO:0000313" key="1">
    <source>
        <dbReference type="EMBL" id="GBF99151.1"/>
    </source>
</evidence>